<feature type="transmembrane region" description="Helical" evidence="8">
    <location>
        <begin position="328"/>
        <end position="349"/>
    </location>
</feature>
<keyword evidence="7 8" id="KW-0472">Membrane</keyword>
<protein>
    <submittedName>
        <fullName evidence="9">Iron ABC transporter permease</fullName>
    </submittedName>
</protein>
<dbReference type="PANTHER" id="PTHR30472:SF25">
    <property type="entry name" value="ABC TRANSPORTER PERMEASE PROTEIN MJ0876-RELATED"/>
    <property type="match status" value="1"/>
</dbReference>
<evidence type="ECO:0000256" key="8">
    <source>
        <dbReference type="SAM" id="Phobius"/>
    </source>
</evidence>
<evidence type="ECO:0000256" key="7">
    <source>
        <dbReference type="ARBA" id="ARBA00023136"/>
    </source>
</evidence>
<keyword evidence="3" id="KW-0813">Transport</keyword>
<comment type="subcellular location">
    <subcellularLocation>
        <location evidence="1">Cell membrane</location>
        <topology evidence="1">Multi-pass membrane protein</topology>
    </subcellularLocation>
</comment>
<dbReference type="CDD" id="cd06550">
    <property type="entry name" value="TM_ABC_iron-siderophores_like"/>
    <property type="match status" value="1"/>
</dbReference>
<evidence type="ECO:0000313" key="10">
    <source>
        <dbReference type="Proteomes" id="UP000218387"/>
    </source>
</evidence>
<evidence type="ECO:0000256" key="4">
    <source>
        <dbReference type="ARBA" id="ARBA00022475"/>
    </source>
</evidence>
<evidence type="ECO:0000256" key="5">
    <source>
        <dbReference type="ARBA" id="ARBA00022692"/>
    </source>
</evidence>
<sequence>MTGAEKTELKDYQALKKKNIMVLVILGLILALAMLFSLRAGSSELSMGDILKAIGGQSTKQNNMVMWNIRLPRIMTAVLSGVGLGVTGAVLQGILKNPLADTTTLGISQGAGFGAAFAIIVLGAGVQGSSAANMSFNNPYLITICAFGGSISASVMILVLSRFRRITPEAMVLCGVALSAMFTGATTLLQYFADDVQLASVVFWTFGDLGRTGWKEVRIIAVVVVITLVYFLFNRWHYNAMESGEQTAASLGVNVARSRIINMLVCALTAAVIVSFIGIINFIGLVAPHIMRRFLGNNYCWLLPASAMAGAVLLLLGDVLARVIIAPVILPIGAITSFLGAPLFLYLLFKGGAKR</sequence>
<evidence type="ECO:0000256" key="2">
    <source>
        <dbReference type="ARBA" id="ARBA00007935"/>
    </source>
</evidence>
<dbReference type="KEGG" id="emt:CPZ25_012690"/>
<evidence type="ECO:0000256" key="3">
    <source>
        <dbReference type="ARBA" id="ARBA00022448"/>
    </source>
</evidence>
<feature type="transmembrane region" description="Helical" evidence="8">
    <location>
        <begin position="172"/>
        <end position="193"/>
    </location>
</feature>
<dbReference type="Proteomes" id="UP000218387">
    <property type="component" value="Chromosome"/>
</dbReference>
<name>A0A4P9CBM3_EUBML</name>
<dbReference type="InterPro" id="IPR000522">
    <property type="entry name" value="ABC_transptr_permease_BtuC"/>
</dbReference>
<keyword evidence="5 8" id="KW-0812">Transmembrane</keyword>
<dbReference type="GO" id="GO:0005886">
    <property type="term" value="C:plasma membrane"/>
    <property type="evidence" value="ECO:0007669"/>
    <property type="project" value="UniProtKB-SubCell"/>
</dbReference>
<feature type="transmembrane region" description="Helical" evidence="8">
    <location>
        <begin position="107"/>
        <end position="128"/>
    </location>
</feature>
<feature type="transmembrane region" description="Helical" evidence="8">
    <location>
        <begin position="299"/>
        <end position="321"/>
    </location>
</feature>
<feature type="transmembrane region" description="Helical" evidence="8">
    <location>
        <begin position="20"/>
        <end position="38"/>
    </location>
</feature>
<proteinExistence type="inferred from homology"/>
<dbReference type="InterPro" id="IPR037294">
    <property type="entry name" value="ABC_BtuC-like"/>
</dbReference>
<reference evidence="9 10" key="1">
    <citation type="submission" date="2018-05" db="EMBL/GenBank/DDBJ databases">
        <title>Genome comparison of Eubacterium sp.</title>
        <authorList>
            <person name="Feng Y."/>
            <person name="Sanchez-Andrea I."/>
            <person name="Stams A.J.M."/>
            <person name="De Vos W.M."/>
        </authorList>
    </citation>
    <scope>NUCLEOTIDE SEQUENCE [LARGE SCALE GENOMIC DNA]</scope>
    <source>
        <strain evidence="9 10">YI</strain>
    </source>
</reference>
<dbReference type="SUPFAM" id="SSF81345">
    <property type="entry name" value="ABC transporter involved in vitamin B12 uptake, BtuC"/>
    <property type="match status" value="1"/>
</dbReference>
<evidence type="ECO:0000256" key="6">
    <source>
        <dbReference type="ARBA" id="ARBA00022989"/>
    </source>
</evidence>
<evidence type="ECO:0000256" key="1">
    <source>
        <dbReference type="ARBA" id="ARBA00004651"/>
    </source>
</evidence>
<dbReference type="EMBL" id="CP029487">
    <property type="protein sequence ID" value="QCT72142.1"/>
    <property type="molecule type" value="Genomic_DNA"/>
</dbReference>
<organism evidence="9 10">
    <name type="scientific">Eubacterium maltosivorans</name>
    <dbReference type="NCBI Taxonomy" id="2041044"/>
    <lineage>
        <taxon>Bacteria</taxon>
        <taxon>Bacillati</taxon>
        <taxon>Bacillota</taxon>
        <taxon>Clostridia</taxon>
        <taxon>Eubacteriales</taxon>
        <taxon>Eubacteriaceae</taxon>
        <taxon>Eubacterium</taxon>
    </lineage>
</organism>
<gene>
    <name evidence="9" type="ORF">CPZ25_012690</name>
</gene>
<accession>A0A4P9CBM3</accession>
<feature type="transmembrane region" description="Helical" evidence="8">
    <location>
        <begin position="74"/>
        <end position="95"/>
    </location>
</feature>
<dbReference type="PANTHER" id="PTHR30472">
    <property type="entry name" value="FERRIC ENTEROBACTIN TRANSPORT SYSTEM PERMEASE PROTEIN"/>
    <property type="match status" value="1"/>
</dbReference>
<comment type="similarity">
    <text evidence="2">Belongs to the binding-protein-dependent transport system permease family. FecCD subfamily.</text>
</comment>
<dbReference type="FunFam" id="1.10.3470.10:FF:000001">
    <property type="entry name" value="Vitamin B12 ABC transporter permease BtuC"/>
    <property type="match status" value="1"/>
</dbReference>
<feature type="transmembrane region" description="Helical" evidence="8">
    <location>
        <begin position="260"/>
        <end position="287"/>
    </location>
</feature>
<keyword evidence="10" id="KW-1185">Reference proteome</keyword>
<dbReference type="AlphaFoldDB" id="A0A4P9CBM3"/>
<dbReference type="RefSeq" id="WP_058696209.1">
    <property type="nucleotide sequence ID" value="NZ_CABJDW020000006.1"/>
</dbReference>
<evidence type="ECO:0000313" key="9">
    <source>
        <dbReference type="EMBL" id="QCT72142.1"/>
    </source>
</evidence>
<keyword evidence="4" id="KW-1003">Cell membrane</keyword>
<dbReference type="Gene3D" id="1.10.3470.10">
    <property type="entry name" value="ABC transporter involved in vitamin B12 uptake, BtuC"/>
    <property type="match status" value="1"/>
</dbReference>
<dbReference type="Pfam" id="PF01032">
    <property type="entry name" value="FecCD"/>
    <property type="match status" value="1"/>
</dbReference>
<feature type="transmembrane region" description="Helical" evidence="8">
    <location>
        <begin position="140"/>
        <end position="160"/>
    </location>
</feature>
<keyword evidence="6 8" id="KW-1133">Transmembrane helix</keyword>
<dbReference type="GO" id="GO:0033214">
    <property type="term" value="P:siderophore-iron import into cell"/>
    <property type="evidence" value="ECO:0007669"/>
    <property type="project" value="TreeGrafter"/>
</dbReference>
<feature type="transmembrane region" description="Helical" evidence="8">
    <location>
        <begin position="213"/>
        <end position="233"/>
    </location>
</feature>
<dbReference type="GO" id="GO:0022857">
    <property type="term" value="F:transmembrane transporter activity"/>
    <property type="evidence" value="ECO:0007669"/>
    <property type="project" value="InterPro"/>
</dbReference>